<keyword evidence="2" id="KW-1185">Reference proteome</keyword>
<evidence type="ECO:0000313" key="2">
    <source>
        <dbReference type="Proteomes" id="UP000078200"/>
    </source>
</evidence>
<protein>
    <submittedName>
        <fullName evidence="1">Uncharacterized protein</fullName>
    </submittedName>
</protein>
<organism evidence="1 2">
    <name type="scientific">Glossina austeni</name>
    <name type="common">Savannah tsetse fly</name>
    <dbReference type="NCBI Taxonomy" id="7395"/>
    <lineage>
        <taxon>Eukaryota</taxon>
        <taxon>Metazoa</taxon>
        <taxon>Ecdysozoa</taxon>
        <taxon>Arthropoda</taxon>
        <taxon>Hexapoda</taxon>
        <taxon>Insecta</taxon>
        <taxon>Pterygota</taxon>
        <taxon>Neoptera</taxon>
        <taxon>Endopterygota</taxon>
        <taxon>Diptera</taxon>
        <taxon>Brachycera</taxon>
        <taxon>Muscomorpha</taxon>
        <taxon>Hippoboscoidea</taxon>
        <taxon>Glossinidae</taxon>
        <taxon>Glossina</taxon>
    </lineage>
</organism>
<proteinExistence type="predicted"/>
<accession>A0A1A9UGQ9</accession>
<evidence type="ECO:0000313" key="1">
    <source>
        <dbReference type="EnsemblMetazoa" id="GAUT004304-PA"/>
    </source>
</evidence>
<dbReference type="EnsemblMetazoa" id="GAUT004304-RA">
    <property type="protein sequence ID" value="GAUT004304-PA"/>
    <property type="gene ID" value="GAUT004304"/>
</dbReference>
<dbReference type="VEuPathDB" id="VectorBase:GAUT004304"/>
<name>A0A1A9UGQ9_GLOAU</name>
<dbReference type="Proteomes" id="UP000078200">
    <property type="component" value="Unassembled WGS sequence"/>
</dbReference>
<reference evidence="1" key="1">
    <citation type="submission" date="2020-05" db="UniProtKB">
        <authorList>
            <consortium name="EnsemblMetazoa"/>
        </authorList>
    </citation>
    <scope>IDENTIFICATION</scope>
    <source>
        <strain evidence="1">TTRI</strain>
    </source>
</reference>
<dbReference type="AlphaFoldDB" id="A0A1A9UGQ9"/>
<sequence length="98" mass="11435">MVRSQVICIYISITSIKSPIKVRLCIDLLWLKAVEAVEAVEKEEEWRAKLGNRQAIINVAVNLMGHVHNNDTQNQYQQRYERISQYCSTTNTWDVQKL</sequence>